<protein>
    <recommendedName>
        <fullName evidence="3">Single-stranded DNA-binding protein</fullName>
    </recommendedName>
</protein>
<dbReference type="Pfam" id="PF05037">
    <property type="entry name" value="DUF669"/>
    <property type="match status" value="1"/>
</dbReference>
<gene>
    <name evidence="2" type="ORF">Pavpe01_00049</name>
</gene>
<dbReference type="EMBL" id="PP179316">
    <property type="protein sequence ID" value="XAI69961.1"/>
    <property type="molecule type" value="Genomic_DNA"/>
</dbReference>
<reference evidence="2" key="1">
    <citation type="journal article" date="2024" name="J. Gen. Virol.">
        <title>Novel phages of Pseudomonas syringae unveil numerous potential auxiliary metabolic genes.</title>
        <authorList>
            <person name="Feltin C."/>
            <person name="Garneau J.R."/>
            <person name="Morris C.E."/>
            <person name="Berard A."/>
            <person name="Torres-Barcelo C."/>
        </authorList>
    </citation>
    <scope>NUCLEOTIDE SEQUENCE</scope>
</reference>
<evidence type="ECO:0008006" key="3">
    <source>
        <dbReference type="Google" id="ProtNLM"/>
    </source>
</evidence>
<proteinExistence type="predicted"/>
<evidence type="ECO:0000313" key="2">
    <source>
        <dbReference type="EMBL" id="XAI69961.1"/>
    </source>
</evidence>
<name>A0AAU6W0K9_9VIRU</name>
<evidence type="ECO:0000256" key="1">
    <source>
        <dbReference type="SAM" id="MobiDB-lite"/>
    </source>
</evidence>
<organism evidence="2">
    <name type="scientific">Pseudomonas phage Pavpe01</name>
    <dbReference type="NCBI Taxonomy" id="3138545"/>
    <lineage>
        <taxon>Viruses</taxon>
    </lineage>
</organism>
<accession>A0AAU6W0K9</accession>
<feature type="compositionally biased region" description="Basic residues" evidence="1">
    <location>
        <begin position="169"/>
        <end position="179"/>
    </location>
</feature>
<sequence length="179" mass="19267">MAQLLQAFDARNVDPTQGVGGLPIGKHPVMAIKSEVKPTKDNDSGYLQLDLQVIDGPAKGAVGAYRLNLYHSSAQTVEIAHKQLSALCHVTGVFQVQDSQQLHNIPFVVEVGMQKEPNPNKYTEIKRVFDINGNEPGQGGGNGAAQAQQGNFGGGNQWRQRCGPSATRQLRRRQPATAG</sequence>
<feature type="region of interest" description="Disordered" evidence="1">
    <location>
        <begin position="134"/>
        <end position="179"/>
    </location>
</feature>
<dbReference type="InterPro" id="IPR007731">
    <property type="entry name" value="DUF669"/>
</dbReference>